<name>A0ABU7KIZ8_9ACTN</name>
<evidence type="ECO:0000313" key="4">
    <source>
        <dbReference type="Proteomes" id="UP001348641"/>
    </source>
</evidence>
<evidence type="ECO:0000259" key="1">
    <source>
        <dbReference type="PROSITE" id="PS50075"/>
    </source>
</evidence>
<dbReference type="InterPro" id="IPR009081">
    <property type="entry name" value="PP-bd_ACP"/>
</dbReference>
<dbReference type="SUPFAM" id="SSF47336">
    <property type="entry name" value="ACP-like"/>
    <property type="match status" value="1"/>
</dbReference>
<reference evidence="3 5" key="2">
    <citation type="submission" date="2024-06" db="EMBL/GenBank/DDBJ databases">
        <authorList>
            <person name="Bataeva Y.V."/>
            <person name="Grigorian L.N."/>
            <person name="Solomentsev V.I."/>
        </authorList>
    </citation>
    <scope>NUCLEOTIDE SEQUENCE [LARGE SCALE GENOMIC DNA]</scope>
    <source>
        <strain evidence="3">SCPM-O-B-12605</strain>
        <strain evidence="5">SCPM-O-B-12605 (RCAM04882)</strain>
    </source>
</reference>
<dbReference type="RefSeq" id="WP_330156283.1">
    <property type="nucleotide sequence ID" value="NZ_BAAAJA010000006.1"/>
</dbReference>
<dbReference type="Proteomes" id="UP001348641">
    <property type="component" value="Unassembled WGS sequence"/>
</dbReference>
<gene>
    <name evidence="3" type="ORF">ABUK86_23010</name>
    <name evidence="2" type="ORF">Q8A49_00490</name>
</gene>
<comment type="caution">
    <text evidence="2">The sequence shown here is derived from an EMBL/GenBank/DDBJ whole genome shotgun (WGS) entry which is preliminary data.</text>
</comment>
<dbReference type="InterPro" id="IPR036736">
    <property type="entry name" value="ACP-like_sf"/>
</dbReference>
<dbReference type="Pfam" id="PF00550">
    <property type="entry name" value="PP-binding"/>
    <property type="match status" value="1"/>
</dbReference>
<feature type="domain" description="Carrier" evidence="1">
    <location>
        <begin position="5"/>
        <end position="85"/>
    </location>
</feature>
<dbReference type="Proteomes" id="UP001432401">
    <property type="component" value="Unassembled WGS sequence"/>
</dbReference>
<reference evidence="2 4" key="1">
    <citation type="submission" date="2023-07" db="EMBL/GenBank/DDBJ databases">
        <authorList>
            <person name="Girao M."/>
            <person name="Carvalho M.F."/>
        </authorList>
    </citation>
    <scope>NUCLEOTIDE SEQUENCE [LARGE SCALE GENOMIC DNA]</scope>
    <source>
        <strain evidence="2 4">66/93</strain>
    </source>
</reference>
<dbReference type="PROSITE" id="PS50075">
    <property type="entry name" value="CARRIER"/>
    <property type="match status" value="1"/>
</dbReference>
<organism evidence="2 4">
    <name type="scientific">Nocardiopsis tropica</name>
    <dbReference type="NCBI Taxonomy" id="109330"/>
    <lineage>
        <taxon>Bacteria</taxon>
        <taxon>Bacillati</taxon>
        <taxon>Actinomycetota</taxon>
        <taxon>Actinomycetes</taxon>
        <taxon>Streptosporangiales</taxon>
        <taxon>Nocardiopsidaceae</taxon>
        <taxon>Nocardiopsis</taxon>
    </lineage>
</organism>
<evidence type="ECO:0000313" key="5">
    <source>
        <dbReference type="Proteomes" id="UP001432401"/>
    </source>
</evidence>
<evidence type="ECO:0000313" key="2">
    <source>
        <dbReference type="EMBL" id="MEE2048974.1"/>
    </source>
</evidence>
<evidence type="ECO:0000313" key="3">
    <source>
        <dbReference type="EMBL" id="MES0836665.1"/>
    </source>
</evidence>
<dbReference type="EMBL" id="JAUUCC010000001">
    <property type="protein sequence ID" value="MEE2048974.1"/>
    <property type="molecule type" value="Genomic_DNA"/>
</dbReference>
<sequence>MRTTESYESEVKKVYVELFEIDAAPESIGGDEELFGPQCVHGIDSMDVLRFLAVLRKRYDLDVSEIATETFRTPASIAAFLAGREGGSE</sequence>
<keyword evidence="5" id="KW-1185">Reference proteome</keyword>
<dbReference type="Gene3D" id="1.10.1200.10">
    <property type="entry name" value="ACP-like"/>
    <property type="match status" value="1"/>
</dbReference>
<proteinExistence type="predicted"/>
<dbReference type="EMBL" id="JBEQNB010000013">
    <property type="protein sequence ID" value="MES0836665.1"/>
    <property type="molecule type" value="Genomic_DNA"/>
</dbReference>
<protein>
    <submittedName>
        <fullName evidence="2">Acyl carrier protein</fullName>
    </submittedName>
</protein>
<accession>A0ABU7KIZ8</accession>